<evidence type="ECO:0000313" key="3">
    <source>
        <dbReference type="Proteomes" id="UP001596143"/>
    </source>
</evidence>
<evidence type="ECO:0000256" key="1">
    <source>
        <dbReference type="SAM" id="Phobius"/>
    </source>
</evidence>
<proteinExistence type="predicted"/>
<keyword evidence="3" id="KW-1185">Reference proteome</keyword>
<protein>
    <submittedName>
        <fullName evidence="2">Sporulation protein YqfD</fullName>
    </submittedName>
</protein>
<dbReference type="Proteomes" id="UP001596143">
    <property type="component" value="Unassembled WGS sequence"/>
</dbReference>
<keyword evidence="1" id="KW-0812">Transmembrane</keyword>
<evidence type="ECO:0000313" key="2">
    <source>
        <dbReference type="EMBL" id="MFC5629736.1"/>
    </source>
</evidence>
<gene>
    <name evidence="2" type="primary">yqfD</name>
    <name evidence="2" type="ORF">ACFPTR_12850</name>
</gene>
<reference evidence="3" key="1">
    <citation type="journal article" date="2019" name="Int. J. Syst. Evol. Microbiol.">
        <title>The Global Catalogue of Microorganisms (GCM) 10K type strain sequencing project: providing services to taxonomists for standard genome sequencing and annotation.</title>
        <authorList>
            <consortium name="The Broad Institute Genomics Platform"/>
            <consortium name="The Broad Institute Genome Sequencing Center for Infectious Disease"/>
            <person name="Wu L."/>
            <person name="Ma J."/>
        </authorList>
    </citation>
    <scope>NUCLEOTIDE SEQUENCE [LARGE SCALE GENOMIC DNA]</scope>
    <source>
        <strain evidence="3">CGMCC 1.15790</strain>
    </source>
</reference>
<keyword evidence="1" id="KW-0472">Membrane</keyword>
<organism evidence="2 3">
    <name type="scientific">Aliibacillus thermotolerans</name>
    <dbReference type="NCBI Taxonomy" id="1834418"/>
    <lineage>
        <taxon>Bacteria</taxon>
        <taxon>Bacillati</taxon>
        <taxon>Bacillota</taxon>
        <taxon>Bacilli</taxon>
        <taxon>Bacillales</taxon>
        <taxon>Bacillaceae</taxon>
        <taxon>Aliibacillus</taxon>
    </lineage>
</organism>
<dbReference type="RefSeq" id="WP_270898130.1">
    <property type="nucleotide sequence ID" value="NZ_JBHSPF010000068.1"/>
</dbReference>
<accession>A0ABW0U8C7</accession>
<keyword evidence="1" id="KW-1133">Transmembrane helix</keyword>
<feature type="transmembrane region" description="Helical" evidence="1">
    <location>
        <begin position="85"/>
        <end position="106"/>
    </location>
</feature>
<sequence>MMNGRGPSEVIVQIRGEQLEYVLNECMKTNLPIKHVQRNNETVTCIIHRKYLSQLDRIVFDSDCTWEVVSLSFFEKYKLLVKERIGFFIGMAVFVAMMILLSQMIWKVEIRGANPALKHEISQAIEEIGVSVGKFSFLLPGLEEIQSQLLDQLEGITWVGVQKQGTTYRFEVVEQTLPKEREDAAPRHLTAKKTAVIHSIYAEKGQVLVEENELVHPGDMLISGFIGKGKHAKMVAATGKVLGETWYQATVNIPLKQRVDTLTGNVEKSYALQIGSFRLPIWGFSQEKSFSSVAPSETMKQPALFEKWNIPISLSIVTWNESQSLSPPVKREDLRKVAKERGRSELKKKISDEATILNEKILHEQSENGKVKIVIHYQVIEDITSETPIIRGE</sequence>
<name>A0ABW0U8C7_9BACI</name>
<dbReference type="NCBIfam" id="TIGR02876">
    <property type="entry name" value="spore_yqfD"/>
    <property type="match status" value="1"/>
</dbReference>
<dbReference type="InterPro" id="IPR010690">
    <property type="entry name" value="YqfD"/>
</dbReference>
<dbReference type="PIRSF" id="PIRSF029895">
    <property type="entry name" value="SpoIV"/>
    <property type="match status" value="1"/>
</dbReference>
<dbReference type="EMBL" id="JBHSPF010000068">
    <property type="protein sequence ID" value="MFC5629736.1"/>
    <property type="molecule type" value="Genomic_DNA"/>
</dbReference>
<comment type="caution">
    <text evidence="2">The sequence shown here is derived from an EMBL/GenBank/DDBJ whole genome shotgun (WGS) entry which is preliminary data.</text>
</comment>
<dbReference type="Pfam" id="PF06898">
    <property type="entry name" value="YqfD"/>
    <property type="match status" value="1"/>
</dbReference>